<keyword evidence="2 5" id="KW-0812">Transmembrane</keyword>
<comment type="subcellular location">
    <subcellularLocation>
        <location evidence="1">Membrane</location>
        <topology evidence="1">Multi-pass membrane protein</topology>
    </subcellularLocation>
</comment>
<evidence type="ECO:0000256" key="5">
    <source>
        <dbReference type="SAM" id="Phobius"/>
    </source>
</evidence>
<evidence type="ECO:0000313" key="8">
    <source>
        <dbReference type="Proteomes" id="UP000179184"/>
    </source>
</evidence>
<accession>A0A1F5BG52</accession>
<dbReference type="EMBL" id="MEYN01000046">
    <property type="protein sequence ID" value="OGD29582.1"/>
    <property type="molecule type" value="Genomic_DNA"/>
</dbReference>
<feature type="transmembrane region" description="Helical" evidence="5">
    <location>
        <begin position="376"/>
        <end position="404"/>
    </location>
</feature>
<feature type="transmembrane region" description="Helical" evidence="5">
    <location>
        <begin position="170"/>
        <end position="192"/>
    </location>
</feature>
<dbReference type="Proteomes" id="UP000179184">
    <property type="component" value="Unassembled WGS sequence"/>
</dbReference>
<dbReference type="GO" id="GO:0016020">
    <property type="term" value="C:membrane"/>
    <property type="evidence" value="ECO:0007669"/>
    <property type="project" value="UniProtKB-SubCell"/>
</dbReference>
<gene>
    <name evidence="7" type="ORF">A2W60_00765</name>
</gene>
<evidence type="ECO:0000259" key="6">
    <source>
        <dbReference type="Pfam" id="PF04932"/>
    </source>
</evidence>
<organism evidence="7 8">
    <name type="scientific">Candidatus Azambacteria bacterium RIFCSPHIGHO2_02_46_12</name>
    <dbReference type="NCBI Taxonomy" id="1797295"/>
    <lineage>
        <taxon>Bacteria</taxon>
        <taxon>Candidatus Azamiibacteriota</taxon>
    </lineage>
</organism>
<protein>
    <recommendedName>
        <fullName evidence="6">O-antigen ligase-related domain-containing protein</fullName>
    </recommendedName>
</protein>
<evidence type="ECO:0000256" key="3">
    <source>
        <dbReference type="ARBA" id="ARBA00022989"/>
    </source>
</evidence>
<evidence type="ECO:0000256" key="2">
    <source>
        <dbReference type="ARBA" id="ARBA00022692"/>
    </source>
</evidence>
<keyword evidence="4 5" id="KW-0472">Membrane</keyword>
<dbReference type="AlphaFoldDB" id="A0A1F5BG52"/>
<evidence type="ECO:0000256" key="4">
    <source>
        <dbReference type="ARBA" id="ARBA00023136"/>
    </source>
</evidence>
<dbReference type="InterPro" id="IPR051533">
    <property type="entry name" value="WaaL-like"/>
</dbReference>
<sequence length="664" mass="75865">MEKILLKLIRAAVILAVFVPLAGGYVYFFPLEFAKTTLLKIIIEAAVVLYLILLVIDSNWLPWKKIRFGALEIALLGYFATVIAAAVFAQNPYLAFWGEPERGGGVFSLIHYGLLFFLALIFFDDEKKRRKLWNCAIAVSVFIAAIAVEQKFNFFGIPFLNYYERSASTIGNANFLAAYLLLLIFPTFAFALRSEKKREAAFYFSAAIIQGTAIISSASRGAFLGLIAGALLFLFLYPTKAELGFAKRHIPKLAAVFLILALAGFFGFAKRHIPKLTAVFLILALAGFFYFAKTNESGNFSAPEDNIIRRLTTISLSEHTTQTRLLAWQISWNAFKEKPLLGWGPENFSIGFDKHFNPELEKWGKTETWFDRAHNFIFDIGVTSGIVGLVAYLAIFAATFYKLSLKKRRLLSNPQSTIYNLKSKIIILTGLQSAWVAYLVQNLFNFDTVSTYIILFLLLAYTINVIDLSTPPKTVILSEAKNLAEQEDSSVAPRPQNDNQQTIYKPFIIFIFKTIGMLIIILLFSKLIFFASLRPFWTNSEVNRLVSLIQINYPRNAERVFGQFSKLAETQTPYDHYFYLLKQSPWEFAYAKTLRDRDPKKSEKIVRETIEKVKKYGRLRPHYARNYTFLADLYDFLIQRGHSEFQKDKDEALRKAKELSPFRY</sequence>
<feature type="transmembrane region" description="Helical" evidence="5">
    <location>
        <begin position="104"/>
        <end position="123"/>
    </location>
</feature>
<evidence type="ECO:0000313" key="7">
    <source>
        <dbReference type="EMBL" id="OGD29582.1"/>
    </source>
</evidence>
<feature type="transmembrane region" description="Helical" evidence="5">
    <location>
        <begin position="68"/>
        <end position="89"/>
    </location>
</feature>
<feature type="transmembrane region" description="Helical" evidence="5">
    <location>
        <begin position="12"/>
        <end position="31"/>
    </location>
</feature>
<comment type="caution">
    <text evidence="7">The sequence shown here is derived from an EMBL/GenBank/DDBJ whole genome shotgun (WGS) entry which is preliminary data.</text>
</comment>
<keyword evidence="3 5" id="KW-1133">Transmembrane helix</keyword>
<feature type="transmembrane region" description="Helical" evidence="5">
    <location>
        <begin position="132"/>
        <end position="150"/>
    </location>
</feature>
<dbReference type="PANTHER" id="PTHR37422:SF13">
    <property type="entry name" value="LIPOPOLYSACCHARIDE BIOSYNTHESIS PROTEIN PA4999-RELATED"/>
    <property type="match status" value="1"/>
</dbReference>
<dbReference type="InterPro" id="IPR007016">
    <property type="entry name" value="O-antigen_ligase-rel_domated"/>
</dbReference>
<evidence type="ECO:0000256" key="1">
    <source>
        <dbReference type="ARBA" id="ARBA00004141"/>
    </source>
</evidence>
<feature type="transmembrane region" description="Helical" evidence="5">
    <location>
        <begin position="507"/>
        <end position="531"/>
    </location>
</feature>
<feature type="domain" description="O-antigen ligase-related" evidence="6">
    <location>
        <begin position="206"/>
        <end position="393"/>
    </location>
</feature>
<dbReference type="PANTHER" id="PTHR37422">
    <property type="entry name" value="TEICHURONIC ACID BIOSYNTHESIS PROTEIN TUAE"/>
    <property type="match status" value="1"/>
</dbReference>
<dbReference type="Pfam" id="PF04932">
    <property type="entry name" value="Wzy_C"/>
    <property type="match status" value="1"/>
</dbReference>
<feature type="transmembrane region" description="Helical" evidence="5">
    <location>
        <begin position="37"/>
        <end position="56"/>
    </location>
</feature>
<name>A0A1F5BG52_9BACT</name>
<feature type="transmembrane region" description="Helical" evidence="5">
    <location>
        <begin position="249"/>
        <end position="269"/>
    </location>
</feature>
<reference evidence="7 8" key="1">
    <citation type="journal article" date="2016" name="Nat. Commun.">
        <title>Thousands of microbial genomes shed light on interconnected biogeochemical processes in an aquifer system.</title>
        <authorList>
            <person name="Anantharaman K."/>
            <person name="Brown C.T."/>
            <person name="Hug L.A."/>
            <person name="Sharon I."/>
            <person name="Castelle C.J."/>
            <person name="Probst A.J."/>
            <person name="Thomas B.C."/>
            <person name="Singh A."/>
            <person name="Wilkins M.J."/>
            <person name="Karaoz U."/>
            <person name="Brodie E.L."/>
            <person name="Williams K.H."/>
            <person name="Hubbard S.S."/>
            <person name="Banfield J.F."/>
        </authorList>
    </citation>
    <scope>NUCLEOTIDE SEQUENCE [LARGE SCALE GENOMIC DNA]</scope>
</reference>
<feature type="transmembrane region" description="Helical" evidence="5">
    <location>
        <begin position="450"/>
        <end position="468"/>
    </location>
</feature>
<feature type="transmembrane region" description="Helical" evidence="5">
    <location>
        <begin position="276"/>
        <end position="292"/>
    </location>
</feature>
<feature type="transmembrane region" description="Helical" evidence="5">
    <location>
        <begin position="213"/>
        <end position="237"/>
    </location>
</feature>
<feature type="transmembrane region" description="Helical" evidence="5">
    <location>
        <begin position="425"/>
        <end position="444"/>
    </location>
</feature>
<proteinExistence type="predicted"/>